<dbReference type="GO" id="GO:0000160">
    <property type="term" value="P:phosphorelay signal transduction system"/>
    <property type="evidence" value="ECO:0007669"/>
    <property type="project" value="InterPro"/>
</dbReference>
<evidence type="ECO:0000313" key="4">
    <source>
        <dbReference type="EMBL" id="TLS67061.1"/>
    </source>
</evidence>
<comment type="caution">
    <text evidence="4">The sequence shown here is derived from an EMBL/GenBank/DDBJ whole genome shotgun (WGS) entry which is preliminary data.</text>
</comment>
<dbReference type="PANTHER" id="PTHR44591:SF3">
    <property type="entry name" value="RESPONSE REGULATORY DOMAIN-CONTAINING PROTEIN"/>
    <property type="match status" value="1"/>
</dbReference>
<dbReference type="PANTHER" id="PTHR44591">
    <property type="entry name" value="STRESS RESPONSE REGULATOR PROTEIN 1"/>
    <property type="match status" value="1"/>
</dbReference>
<dbReference type="Gene3D" id="3.40.50.2300">
    <property type="match status" value="1"/>
</dbReference>
<name>A0A5R9GKJ8_9PROT</name>
<keyword evidence="5" id="KW-1185">Reference proteome</keyword>
<dbReference type="AlphaFoldDB" id="A0A5R9GKJ8"/>
<dbReference type="Pfam" id="PF00072">
    <property type="entry name" value="Response_reg"/>
    <property type="match status" value="1"/>
</dbReference>
<evidence type="ECO:0000259" key="3">
    <source>
        <dbReference type="PROSITE" id="PS50110"/>
    </source>
</evidence>
<feature type="domain" description="Response regulatory" evidence="3">
    <location>
        <begin position="8"/>
        <end position="124"/>
    </location>
</feature>
<dbReference type="InterPro" id="IPR001789">
    <property type="entry name" value="Sig_transdc_resp-reg_receiver"/>
</dbReference>
<protein>
    <submittedName>
        <fullName evidence="4">Response regulator</fullName>
    </submittedName>
</protein>
<dbReference type="Proteomes" id="UP000306585">
    <property type="component" value="Unassembled WGS sequence"/>
</dbReference>
<sequence>MRSAYPNTVLVVDDDEMIRITASMILGAGGFTVITVDHGQTAIDLFTAQQDEIVLIVLDVNMPEMDGNTCFARLREIRPDIPVVFCSGYNKGGKSADLIETGKAAFIKKPYVAEDLIATCKRAIVQTSHTQS</sequence>
<keyword evidence="1 2" id="KW-0597">Phosphoprotein</keyword>
<dbReference type="InterPro" id="IPR011006">
    <property type="entry name" value="CheY-like_superfamily"/>
</dbReference>
<gene>
    <name evidence="4" type="ORF">FEF65_08940</name>
</gene>
<dbReference type="SMART" id="SM00448">
    <property type="entry name" value="REC"/>
    <property type="match status" value="1"/>
</dbReference>
<proteinExistence type="predicted"/>
<dbReference type="CDD" id="cd00156">
    <property type="entry name" value="REC"/>
    <property type="match status" value="1"/>
</dbReference>
<feature type="modified residue" description="4-aspartylphosphate" evidence="2">
    <location>
        <position position="59"/>
    </location>
</feature>
<evidence type="ECO:0000256" key="2">
    <source>
        <dbReference type="PROSITE-ProRule" id="PRU00169"/>
    </source>
</evidence>
<dbReference type="RefSeq" id="WP_138239452.1">
    <property type="nucleotide sequence ID" value="NZ_VBRY01000007.1"/>
</dbReference>
<dbReference type="PROSITE" id="PS50110">
    <property type="entry name" value="RESPONSE_REGULATORY"/>
    <property type="match status" value="1"/>
</dbReference>
<dbReference type="EMBL" id="VBRY01000007">
    <property type="protein sequence ID" value="TLS67061.1"/>
    <property type="molecule type" value="Genomic_DNA"/>
</dbReference>
<evidence type="ECO:0000256" key="1">
    <source>
        <dbReference type="ARBA" id="ARBA00022553"/>
    </source>
</evidence>
<organism evidence="4 5">
    <name type="scientific">Mariprofundus erugo</name>
    <dbReference type="NCBI Taxonomy" id="2528639"/>
    <lineage>
        <taxon>Bacteria</taxon>
        <taxon>Pseudomonadati</taxon>
        <taxon>Pseudomonadota</taxon>
        <taxon>Candidatius Mariprofundia</taxon>
        <taxon>Mariprofundales</taxon>
        <taxon>Mariprofundaceae</taxon>
        <taxon>Mariprofundus</taxon>
    </lineage>
</organism>
<evidence type="ECO:0000313" key="5">
    <source>
        <dbReference type="Proteomes" id="UP000306585"/>
    </source>
</evidence>
<dbReference type="InterPro" id="IPR050595">
    <property type="entry name" value="Bact_response_regulator"/>
</dbReference>
<accession>A0A5R9GKJ8</accession>
<reference evidence="4 5" key="1">
    <citation type="journal article" date="2019" name="Appl. Environ. Microbiol.">
        <title>Environmental Evidence and Genomic Insight of Iron-oxidizing Bacteria Preference Towards More Corrosion Resistant Stainless Steel at Higher Salinities.</title>
        <authorList>
            <person name="Garrison C.E."/>
            <person name="Price K.A."/>
            <person name="Field E.K."/>
        </authorList>
    </citation>
    <scope>NUCLEOTIDE SEQUENCE [LARGE SCALE GENOMIC DNA]</scope>
    <source>
        <strain evidence="4 5">P3</strain>
    </source>
</reference>
<dbReference type="OrthoDB" id="5298391at2"/>
<dbReference type="SUPFAM" id="SSF52172">
    <property type="entry name" value="CheY-like"/>
    <property type="match status" value="1"/>
</dbReference>